<comment type="subcellular location">
    <subcellularLocation>
        <location evidence="1">Membrane</location>
        <topology evidence="1">Multi-pass membrane protein</topology>
    </subcellularLocation>
</comment>
<protein>
    <recommendedName>
        <fullName evidence="10">Permease</fullName>
    </recommendedName>
</protein>
<evidence type="ECO:0000256" key="1">
    <source>
        <dbReference type="ARBA" id="ARBA00004141"/>
    </source>
</evidence>
<feature type="transmembrane region" description="Helical" evidence="7">
    <location>
        <begin position="161"/>
        <end position="187"/>
    </location>
</feature>
<comment type="caution">
    <text evidence="8">The sequence shown here is derived from an EMBL/GenBank/DDBJ whole genome shotgun (WGS) entry which is preliminary data.</text>
</comment>
<organism evidence="8 9">
    <name type="scientific">Salinisphaera hydrothermalis (strain C41B8)</name>
    <dbReference type="NCBI Taxonomy" id="1304275"/>
    <lineage>
        <taxon>Bacteria</taxon>
        <taxon>Pseudomonadati</taxon>
        <taxon>Pseudomonadota</taxon>
        <taxon>Gammaproteobacteria</taxon>
        <taxon>Salinisphaerales</taxon>
        <taxon>Salinisphaeraceae</taxon>
        <taxon>Salinisphaera</taxon>
    </lineage>
</organism>
<dbReference type="PANTHER" id="PTHR21716">
    <property type="entry name" value="TRANSMEMBRANE PROTEIN"/>
    <property type="match status" value="1"/>
</dbReference>
<comment type="similarity">
    <text evidence="2">Belongs to the autoinducer-2 exporter (AI-2E) (TC 2.A.86) family.</text>
</comment>
<evidence type="ECO:0000313" key="9">
    <source>
        <dbReference type="Proteomes" id="UP000028302"/>
    </source>
</evidence>
<evidence type="ECO:0000256" key="3">
    <source>
        <dbReference type="ARBA" id="ARBA00022692"/>
    </source>
</evidence>
<dbReference type="eggNOG" id="COG0628">
    <property type="taxonomic scope" value="Bacteria"/>
</dbReference>
<feature type="region of interest" description="Disordered" evidence="6">
    <location>
        <begin position="372"/>
        <end position="393"/>
    </location>
</feature>
<dbReference type="Proteomes" id="UP000028302">
    <property type="component" value="Unassembled WGS sequence"/>
</dbReference>
<name>A0A084IKD8_SALHC</name>
<dbReference type="InterPro" id="IPR002549">
    <property type="entry name" value="AI-2E-like"/>
</dbReference>
<feature type="transmembrane region" description="Helical" evidence="7">
    <location>
        <begin position="224"/>
        <end position="246"/>
    </location>
</feature>
<reference evidence="8 9" key="1">
    <citation type="submission" date="2013-03" db="EMBL/GenBank/DDBJ databases">
        <title>Salinisphaera hydrothermalis C41B8 Genome Sequencing.</title>
        <authorList>
            <person name="Li C."/>
            <person name="Lai Q."/>
            <person name="Shao Z."/>
        </authorList>
    </citation>
    <scope>NUCLEOTIDE SEQUENCE [LARGE SCALE GENOMIC DNA]</scope>
    <source>
        <strain evidence="8 9">C41B8</strain>
    </source>
</reference>
<evidence type="ECO:0000256" key="7">
    <source>
        <dbReference type="SAM" id="Phobius"/>
    </source>
</evidence>
<accession>A0A084IKD8</accession>
<dbReference type="GO" id="GO:0055085">
    <property type="term" value="P:transmembrane transport"/>
    <property type="evidence" value="ECO:0007669"/>
    <property type="project" value="TreeGrafter"/>
</dbReference>
<feature type="transmembrane region" description="Helical" evidence="7">
    <location>
        <begin position="286"/>
        <end position="303"/>
    </location>
</feature>
<sequence length="393" mass="42887">MSERGSDDRDSTAETTTSRSAQRLACGARIALIGLFVFACIGVLSIAKDFLVPVVLAFLLAMVFGPVRRVFDRRGIPTVVSSFGIVAVLLMLFLGLVSALTVPASDWIDNAPRIERQIQQRVAELSRSMNGLMEINAKIEKLTKPTDDHHVEKVEVKQRGMAATAIMLAPAILGQFVFTLVLLLFLLASGDMFYEKIVHVLPTFRDKRRAVEIAFNIERKLSRYLLTITLINLGVGIVLGSAMALFGLPNALLIGLIAFLLNFIPYLGAAAGIVLVTIVAALSFHWIGWAPIAGGIYLGISIIEGQFVTPYLVGRNLRLNTVVVFISVSFWAWLWSVVGMVVAVPLLVAVRTLSEHIDVLHNLGDFLSERHAEREESSNGNGNGGERLPPKSD</sequence>
<proteinExistence type="inferred from homology"/>
<evidence type="ECO:0000256" key="4">
    <source>
        <dbReference type="ARBA" id="ARBA00022989"/>
    </source>
</evidence>
<evidence type="ECO:0000256" key="5">
    <source>
        <dbReference type="ARBA" id="ARBA00023136"/>
    </source>
</evidence>
<evidence type="ECO:0000256" key="2">
    <source>
        <dbReference type="ARBA" id="ARBA00009773"/>
    </source>
</evidence>
<keyword evidence="3 7" id="KW-0812">Transmembrane</keyword>
<evidence type="ECO:0000256" key="6">
    <source>
        <dbReference type="SAM" id="MobiDB-lite"/>
    </source>
</evidence>
<feature type="transmembrane region" description="Helical" evidence="7">
    <location>
        <begin position="26"/>
        <end position="44"/>
    </location>
</feature>
<dbReference type="Pfam" id="PF01594">
    <property type="entry name" value="AI-2E_transport"/>
    <property type="match status" value="1"/>
</dbReference>
<evidence type="ECO:0000313" key="8">
    <source>
        <dbReference type="EMBL" id="KEZ77172.1"/>
    </source>
</evidence>
<feature type="transmembrane region" description="Helical" evidence="7">
    <location>
        <begin position="323"/>
        <end position="348"/>
    </location>
</feature>
<dbReference type="PANTHER" id="PTHR21716:SF16">
    <property type="entry name" value="BLL1467 PROTEIN"/>
    <property type="match status" value="1"/>
</dbReference>
<dbReference type="PATRIC" id="fig|1304275.5.peg.2305"/>
<feature type="transmembrane region" description="Helical" evidence="7">
    <location>
        <begin position="50"/>
        <end position="67"/>
    </location>
</feature>
<keyword evidence="9" id="KW-1185">Reference proteome</keyword>
<dbReference type="EMBL" id="APNK01000016">
    <property type="protein sequence ID" value="KEZ77172.1"/>
    <property type="molecule type" value="Genomic_DNA"/>
</dbReference>
<dbReference type="AlphaFoldDB" id="A0A084IKD8"/>
<keyword evidence="5 7" id="KW-0472">Membrane</keyword>
<dbReference type="GO" id="GO:0016020">
    <property type="term" value="C:membrane"/>
    <property type="evidence" value="ECO:0007669"/>
    <property type="project" value="UniProtKB-SubCell"/>
</dbReference>
<keyword evidence="4 7" id="KW-1133">Transmembrane helix</keyword>
<feature type="transmembrane region" description="Helical" evidence="7">
    <location>
        <begin position="252"/>
        <end position="279"/>
    </location>
</feature>
<feature type="transmembrane region" description="Helical" evidence="7">
    <location>
        <begin position="79"/>
        <end position="102"/>
    </location>
</feature>
<dbReference type="RefSeq" id="WP_198025163.1">
    <property type="nucleotide sequence ID" value="NZ_APNK01000016.1"/>
</dbReference>
<gene>
    <name evidence="8" type="ORF">C41B8_11303</name>
</gene>
<evidence type="ECO:0008006" key="10">
    <source>
        <dbReference type="Google" id="ProtNLM"/>
    </source>
</evidence>